<evidence type="ECO:0000259" key="11">
    <source>
        <dbReference type="PROSITE" id="PS50808"/>
    </source>
</evidence>
<dbReference type="InterPro" id="IPR007021">
    <property type="entry name" value="DUF659"/>
</dbReference>
<dbReference type="GO" id="GO:0008270">
    <property type="term" value="F:zinc ion binding"/>
    <property type="evidence" value="ECO:0007669"/>
    <property type="project" value="UniProtKB-KW"/>
</dbReference>
<evidence type="ECO:0000256" key="6">
    <source>
        <dbReference type="ARBA" id="ARBA00023125"/>
    </source>
</evidence>
<name>A0A6G0Y4T8_APHCR</name>
<gene>
    <name evidence="12" type="ORF">FWK35_00025779</name>
</gene>
<feature type="region of interest" description="Disordered" evidence="10">
    <location>
        <begin position="550"/>
        <end position="585"/>
    </location>
</feature>
<proteinExistence type="predicted"/>
<dbReference type="PROSITE" id="PS50808">
    <property type="entry name" value="ZF_BED"/>
    <property type="match status" value="1"/>
</dbReference>
<dbReference type="Pfam" id="PF02892">
    <property type="entry name" value="zf-BED"/>
    <property type="match status" value="1"/>
</dbReference>
<dbReference type="GO" id="GO:0009791">
    <property type="term" value="P:post-embryonic development"/>
    <property type="evidence" value="ECO:0007669"/>
    <property type="project" value="UniProtKB-ARBA"/>
</dbReference>
<comment type="caution">
    <text evidence="12">The sequence shown here is derived from an EMBL/GenBank/DDBJ whole genome shotgun (WGS) entry which is preliminary data.</text>
</comment>
<keyword evidence="5" id="KW-0805">Transcription regulation</keyword>
<evidence type="ECO:0000313" key="12">
    <source>
        <dbReference type="EMBL" id="KAF0749334.1"/>
    </source>
</evidence>
<dbReference type="GO" id="GO:0005634">
    <property type="term" value="C:nucleus"/>
    <property type="evidence" value="ECO:0007669"/>
    <property type="project" value="UniProtKB-SubCell"/>
</dbReference>
<evidence type="ECO:0000256" key="9">
    <source>
        <dbReference type="PROSITE-ProRule" id="PRU00027"/>
    </source>
</evidence>
<dbReference type="InterPro" id="IPR003656">
    <property type="entry name" value="Znf_BED"/>
</dbReference>
<keyword evidence="4" id="KW-0862">Zinc</keyword>
<dbReference type="PANTHER" id="PTHR46481:SF10">
    <property type="entry name" value="ZINC FINGER BED DOMAIN-CONTAINING PROTEIN 39"/>
    <property type="match status" value="1"/>
</dbReference>
<dbReference type="SUPFAM" id="SSF53098">
    <property type="entry name" value="Ribonuclease H-like"/>
    <property type="match status" value="2"/>
</dbReference>
<dbReference type="SUPFAM" id="SSF140996">
    <property type="entry name" value="Hermes dimerisation domain"/>
    <property type="match status" value="2"/>
</dbReference>
<keyword evidence="13" id="KW-1185">Reference proteome</keyword>
<dbReference type="InterPro" id="IPR012337">
    <property type="entry name" value="RNaseH-like_sf"/>
</dbReference>
<dbReference type="SUPFAM" id="SSF57667">
    <property type="entry name" value="beta-beta-alpha zinc fingers"/>
    <property type="match status" value="1"/>
</dbReference>
<feature type="domain" description="BED-type" evidence="11">
    <location>
        <begin position="490"/>
        <end position="542"/>
    </location>
</feature>
<protein>
    <submittedName>
        <fullName evidence="12">Zinc finger BED domain-containing protein 1-like</fullName>
    </submittedName>
</protein>
<evidence type="ECO:0000256" key="5">
    <source>
        <dbReference type="ARBA" id="ARBA00023015"/>
    </source>
</evidence>
<dbReference type="GO" id="GO:0046983">
    <property type="term" value="F:protein dimerization activity"/>
    <property type="evidence" value="ECO:0007669"/>
    <property type="project" value="InterPro"/>
</dbReference>
<dbReference type="InterPro" id="IPR036236">
    <property type="entry name" value="Znf_C2H2_sf"/>
</dbReference>
<evidence type="ECO:0000256" key="10">
    <source>
        <dbReference type="SAM" id="MobiDB-lite"/>
    </source>
</evidence>
<dbReference type="AlphaFoldDB" id="A0A6G0Y4T8"/>
<keyword evidence="7" id="KW-0804">Transcription</keyword>
<evidence type="ECO:0000256" key="2">
    <source>
        <dbReference type="ARBA" id="ARBA00022723"/>
    </source>
</evidence>
<dbReference type="PANTHER" id="PTHR46481">
    <property type="entry name" value="ZINC FINGER BED DOMAIN-CONTAINING PROTEIN 4"/>
    <property type="match status" value="1"/>
</dbReference>
<dbReference type="InterPro" id="IPR008906">
    <property type="entry name" value="HATC_C_dom"/>
</dbReference>
<dbReference type="Pfam" id="PF05699">
    <property type="entry name" value="Dimer_Tnp_hAT"/>
    <property type="match status" value="2"/>
</dbReference>
<comment type="subcellular location">
    <subcellularLocation>
        <location evidence="1">Nucleus</location>
    </subcellularLocation>
</comment>
<evidence type="ECO:0000256" key="7">
    <source>
        <dbReference type="ARBA" id="ARBA00023163"/>
    </source>
</evidence>
<evidence type="ECO:0000256" key="1">
    <source>
        <dbReference type="ARBA" id="ARBA00004123"/>
    </source>
</evidence>
<evidence type="ECO:0000256" key="3">
    <source>
        <dbReference type="ARBA" id="ARBA00022771"/>
    </source>
</evidence>
<feature type="compositionally biased region" description="Polar residues" evidence="10">
    <location>
        <begin position="559"/>
        <end position="568"/>
    </location>
</feature>
<evidence type="ECO:0000256" key="8">
    <source>
        <dbReference type="ARBA" id="ARBA00023242"/>
    </source>
</evidence>
<keyword evidence="3 9" id="KW-0863">Zinc-finger</keyword>
<dbReference type="EMBL" id="VUJU01006140">
    <property type="protein sequence ID" value="KAF0749334.1"/>
    <property type="molecule type" value="Genomic_DNA"/>
</dbReference>
<dbReference type="Pfam" id="PF04937">
    <property type="entry name" value="DUF659"/>
    <property type="match status" value="1"/>
</dbReference>
<dbReference type="Proteomes" id="UP000478052">
    <property type="component" value="Unassembled WGS sequence"/>
</dbReference>
<keyword evidence="8" id="KW-0539">Nucleus</keyword>
<dbReference type="OrthoDB" id="6619611at2759"/>
<dbReference type="SMART" id="SM00614">
    <property type="entry name" value="ZnF_BED"/>
    <property type="match status" value="1"/>
</dbReference>
<keyword evidence="2" id="KW-0479">Metal-binding</keyword>
<reference evidence="12 13" key="1">
    <citation type="submission" date="2019-08" db="EMBL/GenBank/DDBJ databases">
        <title>Whole genome of Aphis craccivora.</title>
        <authorList>
            <person name="Voronova N.V."/>
            <person name="Shulinski R.S."/>
            <person name="Bandarenka Y.V."/>
            <person name="Zhorov D.G."/>
            <person name="Warner D."/>
        </authorList>
    </citation>
    <scope>NUCLEOTIDE SEQUENCE [LARGE SCALE GENOMIC DNA]</scope>
    <source>
        <strain evidence="12">180601</strain>
        <tissue evidence="12">Whole Body</tissue>
    </source>
</reference>
<evidence type="ECO:0000256" key="4">
    <source>
        <dbReference type="ARBA" id="ARBA00022833"/>
    </source>
</evidence>
<dbReference type="GO" id="GO:0003677">
    <property type="term" value="F:DNA binding"/>
    <property type="evidence" value="ECO:0007669"/>
    <property type="project" value="UniProtKB-KW"/>
</dbReference>
<accession>A0A6G0Y4T8</accession>
<keyword evidence="6" id="KW-0238">DNA-binding</keyword>
<dbReference type="InterPro" id="IPR052035">
    <property type="entry name" value="ZnF_BED_domain_contain"/>
</dbReference>
<sequence>MKIFYKDFQPFRIVEVKGFSEFVKTLNLLYKMPNRRSISKTHIPSLYQKRLQETKELLANELISACLTTDCWTSRSNDDATFKLRSILLGCLNFNDHHTSHNLSAKIEETLIYWNLQNKIIFSVSDNANNIKKALILLKLKHFGCFAHTMNILTLTLEKDLIEKVKNIVSRFRRSTNVSQKLLTCQINSGIKDPKKLIQDISTRWNSTYYMLDRFVELEIFIRSTLELIDNPPESLIFEEWTVVKELIQILQPFEEATKVVSGEKYMTASVIIIIAEGLQNVCNEMLKKDFSMRVNSVLEKLISEMVNKDRWRSIEQSKTLRYCTFLDPRFNDVLFSTSIKQCNKTEITEQVSNIIFAERSTCSQNSLTPNIQEIEASEMLRNNDYNKLSIWKTIDEKVAKKIQPTGTCKSRSIIEIQRYLEEPIQNRTCDPLQWLADNSYNYPYLSQLARKRLCCLGTSVPCERVFSKAGLLVTDRRCSLSNQKVDMLKNKSDVWKYFKKLPNKPNEAVCLICTTHYKHGHGTSNLHEHLRRVHQTKLDADIRKIELEKDLDREKNNDQPSSSTTGNYELDQEQPPTKTAKKTKQLLLSKRYNEPSTKQNFEFSSILMEMIAGDLQPISFVENEGFKKMVHFLDSRYLELIPSRRTLTRKTMPELYTSIKHKIQIVLNETDYVAITSDIWTSMNTESFLTVTVHTYDKDFKLKTFILTTEKLEKNHTAQYIYEVLLKVFEEWKIYKKIVAIVTDSGANIKAAIKKFNEIAHVPCTAHMLNLVVTQAFKIQCGDIDDIENNDGLHNLNVLLKKCRSIVTFFKRSEIAHRHLEQKLKQLNLPQLKLKQDVSTRWNSALLMLERLVALKEPVTYVMMSLKDGPTMILPNEWDVIEEIIPLLAPFNIMTVELSGEKYPTISMIIPLVRGVNITIRSKQVHTELGKAFKEKLLGNLSSRFGLVEDIENSPCFGIATLLDPRFKKVAFTNIELFNKATSYVEDELASLIIKRTAADVDQNEQPTDITENPILNPESQDVNYCNDLWGFLTEEVDQERTNVTSMTNAHTICSQYISLPLEKRSALPLDFWQKHKVLLDPLFEIAMKYSIIPATSVPSERVFSKAGEILNAKRNRLNAKHLDILIFLNKNLKQF</sequence>
<evidence type="ECO:0000313" key="13">
    <source>
        <dbReference type="Proteomes" id="UP000478052"/>
    </source>
</evidence>
<organism evidence="12 13">
    <name type="scientific">Aphis craccivora</name>
    <name type="common">Cowpea aphid</name>
    <dbReference type="NCBI Taxonomy" id="307492"/>
    <lineage>
        <taxon>Eukaryota</taxon>
        <taxon>Metazoa</taxon>
        <taxon>Ecdysozoa</taxon>
        <taxon>Arthropoda</taxon>
        <taxon>Hexapoda</taxon>
        <taxon>Insecta</taxon>
        <taxon>Pterygota</taxon>
        <taxon>Neoptera</taxon>
        <taxon>Paraneoptera</taxon>
        <taxon>Hemiptera</taxon>
        <taxon>Sternorrhyncha</taxon>
        <taxon>Aphidomorpha</taxon>
        <taxon>Aphidoidea</taxon>
        <taxon>Aphididae</taxon>
        <taxon>Aphidini</taxon>
        <taxon>Aphis</taxon>
        <taxon>Aphis</taxon>
    </lineage>
</organism>